<gene>
    <name evidence="1" type="ORF">J2S17_005442</name>
</gene>
<comment type="caution">
    <text evidence="1">The sequence shown here is derived from an EMBL/GenBank/DDBJ whole genome shotgun (WGS) entry which is preliminary data.</text>
</comment>
<sequence length="237" mass="27651">MLTKHPFKLVIAISLTLHILPGCMSSKVDEKIQEVELENSKNSVVKNEETNLINPEQQKAIDNMNSKDAHTALSKNKLDKQQELKSSIPAGKDEYKDPEELSQYLGNLFYLYHSEKIEPKEYLDHILQHAHAEYKEKLPKIYDNQLEAVEILQELYIGQLREPIESYVITELNYQDRVGEATFYRKYTTRDNEEIFSITVIKKDGDVWKLLDDSPAAPYEVSSFMEYRQEESKYEPN</sequence>
<organism evidence="1 2">
    <name type="scientific">Cytobacillus purgationiresistens</name>
    <dbReference type="NCBI Taxonomy" id="863449"/>
    <lineage>
        <taxon>Bacteria</taxon>
        <taxon>Bacillati</taxon>
        <taxon>Bacillota</taxon>
        <taxon>Bacilli</taxon>
        <taxon>Bacillales</taxon>
        <taxon>Bacillaceae</taxon>
        <taxon>Cytobacillus</taxon>
    </lineage>
</organism>
<dbReference type="EMBL" id="JAUSUB010000041">
    <property type="protein sequence ID" value="MDQ0273510.1"/>
    <property type="molecule type" value="Genomic_DNA"/>
</dbReference>
<evidence type="ECO:0000313" key="1">
    <source>
        <dbReference type="EMBL" id="MDQ0273510.1"/>
    </source>
</evidence>
<protein>
    <recommendedName>
        <fullName evidence="3">Lipoprotein</fullName>
    </recommendedName>
</protein>
<keyword evidence="2" id="KW-1185">Reference proteome</keyword>
<evidence type="ECO:0008006" key="3">
    <source>
        <dbReference type="Google" id="ProtNLM"/>
    </source>
</evidence>
<proteinExistence type="predicted"/>
<evidence type="ECO:0000313" key="2">
    <source>
        <dbReference type="Proteomes" id="UP001238088"/>
    </source>
</evidence>
<accession>A0ABU0AR46</accession>
<reference evidence="1 2" key="1">
    <citation type="submission" date="2023-07" db="EMBL/GenBank/DDBJ databases">
        <title>Genomic Encyclopedia of Type Strains, Phase IV (KMG-IV): sequencing the most valuable type-strain genomes for metagenomic binning, comparative biology and taxonomic classification.</title>
        <authorList>
            <person name="Goeker M."/>
        </authorList>
    </citation>
    <scope>NUCLEOTIDE SEQUENCE [LARGE SCALE GENOMIC DNA]</scope>
    <source>
        <strain evidence="1 2">DSM 23494</strain>
    </source>
</reference>
<dbReference type="Proteomes" id="UP001238088">
    <property type="component" value="Unassembled WGS sequence"/>
</dbReference>
<dbReference type="RefSeq" id="WP_307479721.1">
    <property type="nucleotide sequence ID" value="NZ_JAUSUB010000041.1"/>
</dbReference>
<name>A0ABU0AR46_9BACI</name>